<dbReference type="AlphaFoldDB" id="A0A382TIK8"/>
<dbReference type="Pfam" id="PF19588">
    <property type="entry name" value="SxtJ"/>
    <property type="match status" value="1"/>
</dbReference>
<proteinExistence type="predicted"/>
<evidence type="ECO:0008006" key="3">
    <source>
        <dbReference type="Google" id="ProtNLM"/>
    </source>
</evidence>
<gene>
    <name evidence="2" type="ORF">METZ01_LOCUS374808</name>
</gene>
<protein>
    <recommendedName>
        <fullName evidence="3">SxtJ</fullName>
    </recommendedName>
</protein>
<dbReference type="EMBL" id="UINC01136909">
    <property type="protein sequence ID" value="SVD21954.1"/>
    <property type="molecule type" value="Genomic_DNA"/>
</dbReference>
<organism evidence="2">
    <name type="scientific">marine metagenome</name>
    <dbReference type="NCBI Taxonomy" id="408172"/>
    <lineage>
        <taxon>unclassified sequences</taxon>
        <taxon>metagenomes</taxon>
        <taxon>ecological metagenomes</taxon>
    </lineage>
</organism>
<evidence type="ECO:0000256" key="1">
    <source>
        <dbReference type="SAM" id="Phobius"/>
    </source>
</evidence>
<feature type="transmembrane region" description="Helical" evidence="1">
    <location>
        <begin position="88"/>
        <end position="105"/>
    </location>
</feature>
<keyword evidence="1" id="KW-0472">Membrane</keyword>
<name>A0A382TIK8_9ZZZZ</name>
<reference evidence="2" key="1">
    <citation type="submission" date="2018-05" db="EMBL/GenBank/DDBJ databases">
        <authorList>
            <person name="Lanie J.A."/>
            <person name="Ng W.-L."/>
            <person name="Kazmierczak K.M."/>
            <person name="Andrzejewski T.M."/>
            <person name="Davidsen T.M."/>
            <person name="Wayne K.J."/>
            <person name="Tettelin H."/>
            <person name="Glass J.I."/>
            <person name="Rusch D."/>
            <person name="Podicherti R."/>
            <person name="Tsui H.-C.T."/>
            <person name="Winkler M.E."/>
        </authorList>
    </citation>
    <scope>NUCLEOTIDE SEQUENCE</scope>
</reference>
<sequence length="137" mass="16294">MINHLISEIKITKKEIRKFGIVIGIILLIVGVILLWKRNIYYPILMIMGIFLFVGGLSIPIILKPIYIIWMIFATIMGWLMTRFILSLLFYGLITPISLIARLMGKKFIYLRWDKINNSYWNYRSNKVQNVDYEKQY</sequence>
<accession>A0A382TIK8</accession>
<feature type="transmembrane region" description="Helical" evidence="1">
    <location>
        <begin position="19"/>
        <end position="36"/>
    </location>
</feature>
<evidence type="ECO:0000313" key="2">
    <source>
        <dbReference type="EMBL" id="SVD21954.1"/>
    </source>
</evidence>
<feature type="transmembrane region" description="Helical" evidence="1">
    <location>
        <begin position="42"/>
        <end position="59"/>
    </location>
</feature>
<dbReference type="InterPro" id="IPR045781">
    <property type="entry name" value="SxtJ"/>
</dbReference>
<keyword evidence="1" id="KW-0812">Transmembrane</keyword>
<keyword evidence="1" id="KW-1133">Transmembrane helix</keyword>